<evidence type="ECO:0000313" key="3">
    <source>
        <dbReference type="Proteomes" id="UP001432062"/>
    </source>
</evidence>
<feature type="domain" description="AB hydrolase-1" evidence="1">
    <location>
        <begin position="4"/>
        <end position="212"/>
    </location>
</feature>
<dbReference type="PANTHER" id="PTHR37017:SF11">
    <property type="entry name" value="ESTERASE_LIPASE_THIOESTERASE DOMAIN-CONTAINING PROTEIN"/>
    <property type="match status" value="1"/>
</dbReference>
<keyword evidence="3" id="KW-1185">Reference proteome</keyword>
<dbReference type="SUPFAM" id="SSF53474">
    <property type="entry name" value="alpha/beta-Hydrolases"/>
    <property type="match status" value="1"/>
</dbReference>
<dbReference type="PANTHER" id="PTHR37017">
    <property type="entry name" value="AB HYDROLASE-1 DOMAIN-CONTAINING PROTEIN-RELATED"/>
    <property type="match status" value="1"/>
</dbReference>
<dbReference type="InterPro" id="IPR052897">
    <property type="entry name" value="Sec-Metab_Biosynth_Hydrolase"/>
</dbReference>
<proteinExistence type="predicted"/>
<dbReference type="Pfam" id="PF12697">
    <property type="entry name" value="Abhydrolase_6"/>
    <property type="match status" value="1"/>
</dbReference>
<dbReference type="EMBL" id="CP109441">
    <property type="protein sequence ID" value="WUV46637.1"/>
    <property type="molecule type" value="Genomic_DNA"/>
</dbReference>
<organism evidence="2 3">
    <name type="scientific">Nocardia vinacea</name>
    <dbReference type="NCBI Taxonomy" id="96468"/>
    <lineage>
        <taxon>Bacteria</taxon>
        <taxon>Bacillati</taxon>
        <taxon>Actinomycetota</taxon>
        <taxon>Actinomycetes</taxon>
        <taxon>Mycobacteriales</taxon>
        <taxon>Nocardiaceae</taxon>
        <taxon>Nocardia</taxon>
    </lineage>
</organism>
<name>A0ABZ1YTM0_9NOCA</name>
<dbReference type="GO" id="GO:0016787">
    <property type="term" value="F:hydrolase activity"/>
    <property type="evidence" value="ECO:0007669"/>
    <property type="project" value="UniProtKB-KW"/>
</dbReference>
<protein>
    <submittedName>
        <fullName evidence="2">Alpha/beta fold hydrolase</fullName>
    </submittedName>
</protein>
<keyword evidence="2" id="KW-0378">Hydrolase</keyword>
<dbReference type="InterPro" id="IPR029058">
    <property type="entry name" value="AB_hydrolase_fold"/>
</dbReference>
<accession>A0ABZ1YTM0</accession>
<reference evidence="2" key="1">
    <citation type="submission" date="2022-10" db="EMBL/GenBank/DDBJ databases">
        <title>The complete genomes of actinobacterial strains from the NBC collection.</title>
        <authorList>
            <person name="Joergensen T.S."/>
            <person name="Alvarez Arevalo M."/>
            <person name="Sterndorff E.B."/>
            <person name="Faurdal D."/>
            <person name="Vuksanovic O."/>
            <person name="Mourched A.-S."/>
            <person name="Charusanti P."/>
            <person name="Shaw S."/>
            <person name="Blin K."/>
            <person name="Weber T."/>
        </authorList>
    </citation>
    <scope>NUCLEOTIDE SEQUENCE</scope>
    <source>
        <strain evidence="2">NBC_01482</strain>
    </source>
</reference>
<dbReference type="RefSeq" id="WP_329410538.1">
    <property type="nucleotide sequence ID" value="NZ_CP109441.1"/>
</dbReference>
<evidence type="ECO:0000313" key="2">
    <source>
        <dbReference type="EMBL" id="WUV46637.1"/>
    </source>
</evidence>
<dbReference type="Gene3D" id="3.40.50.1820">
    <property type="entry name" value="alpha/beta hydrolase"/>
    <property type="match status" value="1"/>
</dbReference>
<evidence type="ECO:0000259" key="1">
    <source>
        <dbReference type="Pfam" id="PF12697"/>
    </source>
</evidence>
<dbReference type="Proteomes" id="UP001432062">
    <property type="component" value="Chromosome"/>
</dbReference>
<sequence length="218" mass="23523">MTHIVLVHGAWHGSWCWSMVADKLRPLGHTVTAVDLHRGTLAGDTQAVQEAIDNIGTPAIVCGHSYGGAVITGLRPELIRHAIYLAAIMPDATESVLSIMGGSLSAVVDLREDGASCVIAPDTARTMFFGDCDIAVQNDAIVRLVPQQTRHFADPPGRALWRDIPTTYVVCTDDKAIAPDQQVRMSQQATYSQSWPTSHSPFLSSPERVADVLAELAR</sequence>
<gene>
    <name evidence="2" type="ORF">OG563_47725</name>
</gene>
<dbReference type="InterPro" id="IPR000073">
    <property type="entry name" value="AB_hydrolase_1"/>
</dbReference>